<accession>A0A0G4LSK3</accession>
<dbReference type="EMBL" id="CVQI01016936">
    <property type="protein sequence ID" value="CRK24929.1"/>
    <property type="molecule type" value="Genomic_DNA"/>
</dbReference>
<feature type="non-terminal residue" evidence="1">
    <location>
        <position position="1"/>
    </location>
</feature>
<proteinExistence type="predicted"/>
<sequence length="19" mass="2178">ARPPRIRQGAARGLRWCRG</sequence>
<name>A0A0G4LSK3_VERLO</name>
<reference evidence="2" key="1">
    <citation type="submission" date="2015-05" db="EMBL/GenBank/DDBJ databases">
        <authorList>
            <person name="Fogelqvist Johan"/>
        </authorList>
    </citation>
    <scope>NUCLEOTIDE SEQUENCE [LARGE SCALE GENOMIC DNA]</scope>
</reference>
<dbReference type="AlphaFoldDB" id="A0A0G4LSK3"/>
<dbReference type="Proteomes" id="UP000045706">
    <property type="component" value="Unassembled WGS sequence"/>
</dbReference>
<gene>
    <name evidence="1" type="ORF">BN1723_018175</name>
</gene>
<protein>
    <submittedName>
        <fullName evidence="1">Uncharacterized protein</fullName>
    </submittedName>
</protein>
<organism evidence="1 2">
    <name type="scientific">Verticillium longisporum</name>
    <name type="common">Verticillium dahliae var. longisporum</name>
    <dbReference type="NCBI Taxonomy" id="100787"/>
    <lineage>
        <taxon>Eukaryota</taxon>
        <taxon>Fungi</taxon>
        <taxon>Dikarya</taxon>
        <taxon>Ascomycota</taxon>
        <taxon>Pezizomycotina</taxon>
        <taxon>Sordariomycetes</taxon>
        <taxon>Hypocreomycetidae</taxon>
        <taxon>Glomerellales</taxon>
        <taxon>Plectosphaerellaceae</taxon>
        <taxon>Verticillium</taxon>
    </lineage>
</organism>
<evidence type="ECO:0000313" key="2">
    <source>
        <dbReference type="Proteomes" id="UP000045706"/>
    </source>
</evidence>
<evidence type="ECO:0000313" key="1">
    <source>
        <dbReference type="EMBL" id="CRK24929.1"/>
    </source>
</evidence>